<evidence type="ECO:0000256" key="5">
    <source>
        <dbReference type="ARBA" id="ARBA00023211"/>
    </source>
</evidence>
<keyword evidence="5" id="KW-0464">Manganese</keyword>
<dbReference type="KEGG" id="mbry:B1812_11580"/>
<dbReference type="InterPro" id="IPR004843">
    <property type="entry name" value="Calcineurin-like_PHP"/>
</dbReference>
<evidence type="ECO:0000313" key="8">
    <source>
        <dbReference type="EMBL" id="ARN81605.1"/>
    </source>
</evidence>
<keyword evidence="4" id="KW-0472">Membrane</keyword>
<feature type="domain" description="Calcineurin-like phosphoesterase" evidence="7">
    <location>
        <begin position="11"/>
        <end position="210"/>
    </location>
</feature>
<feature type="compositionally biased region" description="Low complexity" evidence="6">
    <location>
        <begin position="257"/>
        <end position="267"/>
    </location>
</feature>
<dbReference type="RefSeq" id="WP_085771723.1">
    <property type="nucleotide sequence ID" value="NZ_AP027149.1"/>
</dbReference>
<evidence type="ECO:0000256" key="6">
    <source>
        <dbReference type="SAM" id="MobiDB-lite"/>
    </source>
</evidence>
<organism evidence="8 9">
    <name type="scientific">Methylocystis bryophila</name>
    <dbReference type="NCBI Taxonomy" id="655015"/>
    <lineage>
        <taxon>Bacteria</taxon>
        <taxon>Pseudomonadati</taxon>
        <taxon>Pseudomonadota</taxon>
        <taxon>Alphaproteobacteria</taxon>
        <taxon>Hyphomicrobiales</taxon>
        <taxon>Methylocystaceae</taxon>
        <taxon>Methylocystis</taxon>
    </lineage>
</organism>
<evidence type="ECO:0000256" key="3">
    <source>
        <dbReference type="ARBA" id="ARBA00022723"/>
    </source>
</evidence>
<dbReference type="CDD" id="cd07398">
    <property type="entry name" value="MPP_YbbF-LpxH"/>
    <property type="match status" value="1"/>
</dbReference>
<keyword evidence="9" id="KW-1185">Reference proteome</keyword>
<proteinExistence type="predicted"/>
<dbReference type="GO" id="GO:0009245">
    <property type="term" value="P:lipid A biosynthetic process"/>
    <property type="evidence" value="ECO:0007669"/>
    <property type="project" value="TreeGrafter"/>
</dbReference>
<evidence type="ECO:0000256" key="2">
    <source>
        <dbReference type="ARBA" id="ARBA00022519"/>
    </source>
</evidence>
<dbReference type="InterPro" id="IPR043461">
    <property type="entry name" value="LpxH-like"/>
</dbReference>
<accession>A0A1W6MVJ9</accession>
<keyword evidence="3" id="KW-0479">Metal-binding</keyword>
<dbReference type="GO" id="GO:0008758">
    <property type="term" value="F:UDP-2,3-diacylglucosamine hydrolase activity"/>
    <property type="evidence" value="ECO:0007669"/>
    <property type="project" value="TreeGrafter"/>
</dbReference>
<name>A0A1W6MVJ9_9HYPH</name>
<dbReference type="OrthoDB" id="9802481at2"/>
<keyword evidence="1" id="KW-1003">Cell membrane</keyword>
<sequence>MTEEIPSNRYRTLFLSDLHLGTRGLQAELLLDFLRHNDADTIYLVGDIVDGWRLKGGWYWPQSHNDVVQKLLRKARKGTKVIYTPGNHDEFARDYTELTFGGVEVVREAEHVTADGKRLLIIHGDQFDIVVRHAKWLAFLGDWAYEMAIELNTHFNRLRHSFGWGYWSFSAWAKLKVKDAVNFIGDFEQTLAAEAHRRSFDGVVCGHIHHAAIKTIEDVLYINTGDFVESCTAIAEHDDGRLEILHWRATAEEREAAATAAAGTAERLPQRQAAA</sequence>
<dbReference type="SUPFAM" id="SSF56300">
    <property type="entry name" value="Metallo-dependent phosphatases"/>
    <property type="match status" value="1"/>
</dbReference>
<dbReference type="Pfam" id="PF00149">
    <property type="entry name" value="Metallophos"/>
    <property type="match status" value="1"/>
</dbReference>
<dbReference type="GO" id="GO:0016020">
    <property type="term" value="C:membrane"/>
    <property type="evidence" value="ECO:0007669"/>
    <property type="project" value="GOC"/>
</dbReference>
<dbReference type="Proteomes" id="UP000193978">
    <property type="component" value="Chromosome"/>
</dbReference>
<keyword evidence="2" id="KW-0997">Cell inner membrane</keyword>
<dbReference type="Gene3D" id="3.60.21.10">
    <property type="match status" value="1"/>
</dbReference>
<dbReference type="PANTHER" id="PTHR34990:SF2">
    <property type="entry name" value="BLL8164 PROTEIN"/>
    <property type="match status" value="1"/>
</dbReference>
<evidence type="ECO:0000256" key="1">
    <source>
        <dbReference type="ARBA" id="ARBA00022475"/>
    </source>
</evidence>
<reference evidence="8 9" key="1">
    <citation type="submission" date="2017-02" db="EMBL/GenBank/DDBJ databases">
        <authorList>
            <person name="Peterson S.W."/>
        </authorList>
    </citation>
    <scope>NUCLEOTIDE SEQUENCE [LARGE SCALE GENOMIC DNA]</scope>
    <source>
        <strain evidence="8 9">S285</strain>
    </source>
</reference>
<feature type="region of interest" description="Disordered" evidence="6">
    <location>
        <begin position="256"/>
        <end position="275"/>
    </location>
</feature>
<gene>
    <name evidence="8" type="ORF">B1812_11580</name>
</gene>
<dbReference type="GO" id="GO:0046872">
    <property type="term" value="F:metal ion binding"/>
    <property type="evidence" value="ECO:0007669"/>
    <property type="project" value="UniProtKB-KW"/>
</dbReference>
<dbReference type="InterPro" id="IPR029052">
    <property type="entry name" value="Metallo-depent_PP-like"/>
</dbReference>
<evidence type="ECO:0000259" key="7">
    <source>
        <dbReference type="Pfam" id="PF00149"/>
    </source>
</evidence>
<dbReference type="EMBL" id="CP019948">
    <property type="protein sequence ID" value="ARN81605.1"/>
    <property type="molecule type" value="Genomic_DNA"/>
</dbReference>
<evidence type="ECO:0000256" key="4">
    <source>
        <dbReference type="ARBA" id="ARBA00023136"/>
    </source>
</evidence>
<keyword evidence="8" id="KW-0378">Hydrolase</keyword>
<dbReference type="PANTHER" id="PTHR34990">
    <property type="entry name" value="UDP-2,3-DIACYLGLUCOSAMINE HYDROLASE-RELATED"/>
    <property type="match status" value="1"/>
</dbReference>
<dbReference type="AlphaFoldDB" id="A0A1W6MVJ9"/>
<evidence type="ECO:0000313" key="9">
    <source>
        <dbReference type="Proteomes" id="UP000193978"/>
    </source>
</evidence>
<protein>
    <submittedName>
        <fullName evidence="8">UDP-2,3-diacylglucosamine hydrolase</fullName>
    </submittedName>
</protein>
<dbReference type="FunFam" id="3.60.21.10:FF:000029">
    <property type="entry name" value="UDP-2,3-diacylglucosamine hydrolase"/>
    <property type="match status" value="1"/>
</dbReference>